<evidence type="ECO:0000256" key="1">
    <source>
        <dbReference type="SAM" id="MobiDB-lite"/>
    </source>
</evidence>
<gene>
    <name evidence="2" type="ORF">BRAD3257_0121</name>
</gene>
<evidence type="ECO:0000313" key="3">
    <source>
        <dbReference type="Proteomes" id="UP000246085"/>
    </source>
</evidence>
<accession>A0A2U3PQ71</accession>
<dbReference type="Proteomes" id="UP000246085">
    <property type="component" value="Chromosome BRAD3257"/>
</dbReference>
<protein>
    <submittedName>
        <fullName evidence="2">Uncharacterized protein</fullName>
    </submittedName>
</protein>
<feature type="region of interest" description="Disordered" evidence="1">
    <location>
        <begin position="20"/>
        <end position="42"/>
    </location>
</feature>
<dbReference type="AlphaFoldDB" id="A0A2U3PQ71"/>
<reference evidence="2 3" key="1">
    <citation type="submission" date="2018-03" db="EMBL/GenBank/DDBJ databases">
        <authorList>
            <person name="Gully D."/>
        </authorList>
    </citation>
    <scope>NUCLEOTIDE SEQUENCE [LARGE SCALE GENOMIC DNA]</scope>
    <source>
        <strain evidence="2">ORS3257</strain>
    </source>
</reference>
<proteinExistence type="predicted"/>
<evidence type="ECO:0000313" key="2">
    <source>
        <dbReference type="EMBL" id="SPP91296.1"/>
    </source>
</evidence>
<sequence>MREREVRSAILDVAIARGPEAAEASPGFSDTPPANRLQPTLSPIFSRPALLIPNRMP</sequence>
<name>A0A2U3PQ71_9BRAD</name>
<dbReference type="EMBL" id="LS398110">
    <property type="protein sequence ID" value="SPP91296.1"/>
    <property type="molecule type" value="Genomic_DNA"/>
</dbReference>
<dbReference type="KEGG" id="bvz:BRAD3257_0121"/>
<organism evidence="2 3">
    <name type="scientific">Bradyrhizobium vignae</name>
    <dbReference type="NCBI Taxonomy" id="1549949"/>
    <lineage>
        <taxon>Bacteria</taxon>
        <taxon>Pseudomonadati</taxon>
        <taxon>Pseudomonadota</taxon>
        <taxon>Alphaproteobacteria</taxon>
        <taxon>Hyphomicrobiales</taxon>
        <taxon>Nitrobacteraceae</taxon>
        <taxon>Bradyrhizobium</taxon>
    </lineage>
</organism>